<evidence type="ECO:0000259" key="7">
    <source>
        <dbReference type="Pfam" id="PF13304"/>
    </source>
</evidence>
<dbReference type="Pfam" id="PF13304">
    <property type="entry name" value="AAA_21"/>
    <property type="match status" value="1"/>
</dbReference>
<dbReference type="EMBL" id="LGUT01002976">
    <property type="protein sequence ID" value="KOG86203.1"/>
    <property type="molecule type" value="Genomic_DNA"/>
</dbReference>
<reference evidence="8 9" key="1">
    <citation type="submission" date="2015-07" db="EMBL/GenBank/DDBJ databases">
        <authorList>
            <person name="Ju K.-S."/>
            <person name="Doroghazi J.R."/>
            <person name="Metcalf W.W."/>
        </authorList>
    </citation>
    <scope>NUCLEOTIDE SEQUENCE [LARGE SCALE GENOMIC DNA]</scope>
    <source>
        <strain evidence="8 9">NRRL B-3589</strain>
    </source>
</reference>
<protein>
    <submittedName>
        <fullName evidence="8">Multidrug ABC transporter ATPase</fullName>
    </submittedName>
</protein>
<evidence type="ECO:0000256" key="1">
    <source>
        <dbReference type="ARBA" id="ARBA00004202"/>
    </source>
</evidence>
<comment type="similarity">
    <text evidence="2">Belongs to the ABC transporter superfamily.</text>
</comment>
<evidence type="ECO:0000313" key="8">
    <source>
        <dbReference type="EMBL" id="KOG86203.1"/>
    </source>
</evidence>
<keyword evidence="9" id="KW-1185">Reference proteome</keyword>
<accession>A0ABR5IYJ7</accession>
<name>A0ABR5IYJ7_9ACTN</name>
<evidence type="ECO:0000256" key="3">
    <source>
        <dbReference type="ARBA" id="ARBA00022448"/>
    </source>
</evidence>
<keyword evidence="5" id="KW-0067">ATP-binding</keyword>
<keyword evidence="6" id="KW-0046">Antibiotic resistance</keyword>
<dbReference type="InterPro" id="IPR003959">
    <property type="entry name" value="ATPase_AAA_core"/>
</dbReference>
<dbReference type="InterPro" id="IPR050763">
    <property type="entry name" value="ABC_transporter_ATP-binding"/>
</dbReference>
<dbReference type="PANTHER" id="PTHR42711">
    <property type="entry name" value="ABC TRANSPORTER ATP-BINDING PROTEIN"/>
    <property type="match status" value="1"/>
</dbReference>
<evidence type="ECO:0000256" key="4">
    <source>
        <dbReference type="ARBA" id="ARBA00022741"/>
    </source>
</evidence>
<evidence type="ECO:0000313" key="9">
    <source>
        <dbReference type="Proteomes" id="UP000037020"/>
    </source>
</evidence>
<feature type="non-terminal residue" evidence="8">
    <location>
        <position position="1"/>
    </location>
</feature>
<evidence type="ECO:0000256" key="5">
    <source>
        <dbReference type="ARBA" id="ARBA00022840"/>
    </source>
</evidence>
<dbReference type="Proteomes" id="UP000037020">
    <property type="component" value="Unassembled WGS sequence"/>
</dbReference>
<proteinExistence type="inferred from homology"/>
<keyword evidence="4" id="KW-0547">Nucleotide-binding</keyword>
<dbReference type="Gene3D" id="3.40.50.300">
    <property type="entry name" value="P-loop containing nucleotide triphosphate hydrolases"/>
    <property type="match status" value="1"/>
</dbReference>
<evidence type="ECO:0000256" key="6">
    <source>
        <dbReference type="ARBA" id="ARBA00023251"/>
    </source>
</evidence>
<feature type="domain" description="ATPase AAA-type core" evidence="7">
    <location>
        <begin position="7"/>
        <end position="50"/>
    </location>
</feature>
<dbReference type="InterPro" id="IPR027417">
    <property type="entry name" value="P-loop_NTPase"/>
</dbReference>
<dbReference type="SUPFAM" id="SSF52540">
    <property type="entry name" value="P-loop containing nucleoside triphosphate hydrolases"/>
    <property type="match status" value="1"/>
</dbReference>
<comment type="caution">
    <text evidence="8">The sequence shown here is derived from an EMBL/GenBank/DDBJ whole genome shotgun (WGS) entry which is preliminary data.</text>
</comment>
<sequence>AMVARALIHRPEVLFLDEPTTGLDPEARHATWHLVRELRESGTTVLLTTHYLEEAEELADRVAIMDKGRIAASGTLAEVIAAHPARIRFTLPEGWYVGDLPPLAELGVDSYEQTGRGIELRTRELQRSLTGLLLWARDKDVELDGLDPRTASLEEAFLSIAGRAA</sequence>
<dbReference type="PANTHER" id="PTHR42711:SF5">
    <property type="entry name" value="ABC TRANSPORTER ATP-BINDING PROTEIN NATA"/>
    <property type="match status" value="1"/>
</dbReference>
<keyword evidence="3" id="KW-0813">Transport</keyword>
<organism evidence="8 9">
    <name type="scientific">Streptomyces varsoviensis</name>
    <dbReference type="NCBI Taxonomy" id="67373"/>
    <lineage>
        <taxon>Bacteria</taxon>
        <taxon>Bacillati</taxon>
        <taxon>Actinomycetota</taxon>
        <taxon>Actinomycetes</taxon>
        <taxon>Kitasatosporales</taxon>
        <taxon>Streptomycetaceae</taxon>
        <taxon>Streptomyces</taxon>
    </lineage>
</organism>
<evidence type="ECO:0000256" key="2">
    <source>
        <dbReference type="ARBA" id="ARBA00005417"/>
    </source>
</evidence>
<gene>
    <name evidence="8" type="ORF">ADK38_32365</name>
</gene>
<comment type="subcellular location">
    <subcellularLocation>
        <location evidence="1">Cell membrane</location>
        <topology evidence="1">Peripheral membrane protein</topology>
    </subcellularLocation>
</comment>